<reference evidence="1 2" key="1">
    <citation type="submission" date="2024-05" db="EMBL/GenBank/DDBJ databases">
        <title>Genome sequencing and assembly of Indian major carp, Cirrhinus mrigala (Hamilton, 1822).</title>
        <authorList>
            <person name="Mohindra V."/>
            <person name="Chowdhury L.M."/>
            <person name="Lal K."/>
            <person name="Jena J.K."/>
        </authorList>
    </citation>
    <scope>NUCLEOTIDE SEQUENCE [LARGE SCALE GENOMIC DNA]</scope>
    <source>
        <strain evidence="1">CM1030</strain>
        <tissue evidence="1">Blood</tissue>
    </source>
</reference>
<accession>A0ABD0PXI3</accession>
<gene>
    <name evidence="1" type="ORF">M9458_027647</name>
</gene>
<dbReference type="PANTHER" id="PTHR15977:SF15">
    <property type="entry name" value="CILIA- AND FLAGELLA-ASSOCIATED PROTEIN 46"/>
    <property type="match status" value="1"/>
</dbReference>
<proteinExistence type="predicted"/>
<comment type="caution">
    <text evidence="1">The sequence shown here is derived from an EMBL/GenBank/DDBJ whole genome shotgun (WGS) entry which is preliminary data.</text>
</comment>
<dbReference type="EMBL" id="JAMKFB020000013">
    <property type="protein sequence ID" value="KAL0178753.1"/>
    <property type="molecule type" value="Genomic_DNA"/>
</dbReference>
<sequence>VLLKQRVLVKARLGESVLLDVQRFSDEEEIVCSEMWRRASLCAKDKQQRLTCYQNAITALK</sequence>
<protein>
    <submittedName>
        <fullName evidence="1">Uncharacterized protein</fullName>
    </submittedName>
</protein>
<evidence type="ECO:0000313" key="1">
    <source>
        <dbReference type="EMBL" id="KAL0178753.1"/>
    </source>
</evidence>
<evidence type="ECO:0000313" key="2">
    <source>
        <dbReference type="Proteomes" id="UP001529510"/>
    </source>
</evidence>
<feature type="non-terminal residue" evidence="1">
    <location>
        <position position="1"/>
    </location>
</feature>
<keyword evidence="2" id="KW-1185">Reference proteome</keyword>
<organism evidence="1 2">
    <name type="scientific">Cirrhinus mrigala</name>
    <name type="common">Mrigala</name>
    <dbReference type="NCBI Taxonomy" id="683832"/>
    <lineage>
        <taxon>Eukaryota</taxon>
        <taxon>Metazoa</taxon>
        <taxon>Chordata</taxon>
        <taxon>Craniata</taxon>
        <taxon>Vertebrata</taxon>
        <taxon>Euteleostomi</taxon>
        <taxon>Actinopterygii</taxon>
        <taxon>Neopterygii</taxon>
        <taxon>Teleostei</taxon>
        <taxon>Ostariophysi</taxon>
        <taxon>Cypriniformes</taxon>
        <taxon>Cyprinidae</taxon>
        <taxon>Labeoninae</taxon>
        <taxon>Labeonini</taxon>
        <taxon>Cirrhinus</taxon>
    </lineage>
</organism>
<feature type="non-terminal residue" evidence="1">
    <location>
        <position position="61"/>
    </location>
</feature>
<dbReference type="PANTHER" id="PTHR15977">
    <property type="entry name" value="CILIA- AND FLAGELLA-ASSOCIATED PROTEIN 46"/>
    <property type="match status" value="1"/>
</dbReference>
<name>A0ABD0PXI3_CIRMR</name>
<dbReference type="InterPro" id="IPR039586">
    <property type="entry name" value="CFAP46"/>
</dbReference>
<dbReference type="AlphaFoldDB" id="A0ABD0PXI3"/>
<dbReference type="Proteomes" id="UP001529510">
    <property type="component" value="Unassembled WGS sequence"/>
</dbReference>